<reference evidence="9 10" key="1">
    <citation type="journal article" date="2015" name="Genome Biol. Evol.">
        <title>Comparative Genomics of a Bacterivorous Green Alga Reveals Evolutionary Causalities and Consequences of Phago-Mixotrophic Mode of Nutrition.</title>
        <authorList>
            <person name="Burns J.A."/>
            <person name="Paasch A."/>
            <person name="Narechania A."/>
            <person name="Kim E."/>
        </authorList>
    </citation>
    <scope>NUCLEOTIDE SEQUENCE [LARGE SCALE GENOMIC DNA]</scope>
    <source>
        <strain evidence="9 10">PLY_AMNH</strain>
    </source>
</reference>
<evidence type="ECO:0000256" key="7">
    <source>
        <dbReference type="ARBA" id="ARBA00041518"/>
    </source>
</evidence>
<evidence type="ECO:0000256" key="4">
    <source>
        <dbReference type="ARBA" id="ARBA00023212"/>
    </source>
</evidence>
<dbReference type="EMBL" id="LGRX02008846">
    <property type="protein sequence ID" value="KAK3272671.1"/>
    <property type="molecule type" value="Genomic_DNA"/>
</dbReference>
<sequence>MAAPEFSETVEMIFHNVEYLLTVAAVKDETLCIEVEQKRDGSRWRGDFTSKYIEDITAKTGNYKKYPVFVKMLLTAVTEESDSVFVDLLTYNDLEMLKSRKMRGGAAAPPPAPASNRNNNKRYLILTYAAEFDRVHYPLPLMFEESPDPEALKATIRRLREELDTSAKGKASQSSGPRSGTDPAELRRLREENNELKGELRRYESSGRGAQGPEPAGPGFSQGERKELERELRLCRKERDLLAQRCEARELELEQQAQSHKRALARKQKEVDGNQEEAARKRDSERELRLKVRDLTAELDAAHRRARAAGRSTTAREPLHRERKVYGGAGSRTNSRGPSPSTSRLNSRGVSPSSSRGVTPPGSRPTSASRRRPTSAPTSRPNTAVGG</sequence>
<name>A0AAE0L5A0_9CHLO</name>
<dbReference type="PANTHER" id="PTHR22691:SF1">
    <property type="entry name" value="CENTROSOMAL PROTEIN CCDC61"/>
    <property type="match status" value="1"/>
</dbReference>
<evidence type="ECO:0000256" key="1">
    <source>
        <dbReference type="ARBA" id="ARBA00004120"/>
    </source>
</evidence>
<keyword evidence="10" id="KW-1185">Reference proteome</keyword>
<comment type="caution">
    <text evidence="9">The sequence shown here is derived from an EMBL/GenBank/DDBJ whole genome shotgun (WGS) entry which is preliminary data.</text>
</comment>
<evidence type="ECO:0000256" key="8">
    <source>
        <dbReference type="SAM" id="MobiDB-lite"/>
    </source>
</evidence>
<evidence type="ECO:0000256" key="6">
    <source>
        <dbReference type="ARBA" id="ARBA00038217"/>
    </source>
</evidence>
<evidence type="ECO:0000313" key="10">
    <source>
        <dbReference type="Proteomes" id="UP001190700"/>
    </source>
</evidence>
<evidence type="ECO:0000313" key="9">
    <source>
        <dbReference type="EMBL" id="KAK3272671.1"/>
    </source>
</evidence>
<keyword evidence="4" id="KW-0206">Cytoskeleton</keyword>
<feature type="compositionally biased region" description="Low complexity" evidence="8">
    <location>
        <begin position="347"/>
        <end position="387"/>
    </location>
</feature>
<organism evidence="9 10">
    <name type="scientific">Cymbomonas tetramitiformis</name>
    <dbReference type="NCBI Taxonomy" id="36881"/>
    <lineage>
        <taxon>Eukaryota</taxon>
        <taxon>Viridiplantae</taxon>
        <taxon>Chlorophyta</taxon>
        <taxon>Pyramimonadophyceae</taxon>
        <taxon>Pyramimonadales</taxon>
        <taxon>Pyramimonadaceae</taxon>
        <taxon>Cymbomonas</taxon>
    </lineage>
</organism>
<feature type="region of interest" description="Disordered" evidence="8">
    <location>
        <begin position="163"/>
        <end position="189"/>
    </location>
</feature>
<keyword evidence="2" id="KW-0963">Cytoplasm</keyword>
<comment type="subcellular location">
    <subcellularLocation>
        <location evidence="1">Cytoplasm</location>
        <location evidence="1">Cytoskeleton</location>
        <location evidence="1">Cilium basal body</location>
    </subcellularLocation>
</comment>
<dbReference type="Proteomes" id="UP001190700">
    <property type="component" value="Unassembled WGS sequence"/>
</dbReference>
<gene>
    <name evidence="9" type="ORF">CYMTET_19046</name>
</gene>
<dbReference type="PANTHER" id="PTHR22691">
    <property type="entry name" value="YEAST SPT2-RELATED"/>
    <property type="match status" value="1"/>
</dbReference>
<dbReference type="CDD" id="cd22284">
    <property type="entry name" value="HD_CCDC61_N"/>
    <property type="match status" value="1"/>
</dbReference>
<feature type="region of interest" description="Disordered" evidence="8">
    <location>
        <begin position="252"/>
        <end position="387"/>
    </location>
</feature>
<evidence type="ECO:0000256" key="3">
    <source>
        <dbReference type="ARBA" id="ARBA00023054"/>
    </source>
</evidence>
<keyword evidence="3" id="KW-0175">Coiled coil</keyword>
<protein>
    <recommendedName>
        <fullName evidence="7">Coiled-coil domain-containing protein 61</fullName>
    </recommendedName>
</protein>
<evidence type="ECO:0000256" key="2">
    <source>
        <dbReference type="ARBA" id="ARBA00022490"/>
    </source>
</evidence>
<proteinExistence type="inferred from homology"/>
<dbReference type="AlphaFoldDB" id="A0AAE0L5A0"/>
<evidence type="ECO:0000256" key="5">
    <source>
        <dbReference type="ARBA" id="ARBA00023273"/>
    </source>
</evidence>
<feature type="non-terminal residue" evidence="9">
    <location>
        <position position="387"/>
    </location>
</feature>
<feature type="compositionally biased region" description="Polar residues" evidence="8">
    <location>
        <begin position="331"/>
        <end position="346"/>
    </location>
</feature>
<keyword evidence="5" id="KW-0966">Cell projection</keyword>
<feature type="compositionally biased region" description="Basic and acidic residues" evidence="8">
    <location>
        <begin position="267"/>
        <end position="303"/>
    </location>
</feature>
<feature type="region of interest" description="Disordered" evidence="8">
    <location>
        <begin position="201"/>
        <end position="225"/>
    </location>
</feature>
<accession>A0AAE0L5A0</accession>
<dbReference type="GO" id="GO:0036064">
    <property type="term" value="C:ciliary basal body"/>
    <property type="evidence" value="ECO:0007669"/>
    <property type="project" value="TreeGrafter"/>
</dbReference>
<dbReference type="InterPro" id="IPR049733">
    <property type="entry name" value="CCDC61_N"/>
</dbReference>
<comment type="similarity">
    <text evidence="6">Belongs to the CCDC61 family.</text>
</comment>